<dbReference type="Proteomes" id="UP001589709">
    <property type="component" value="Unassembled WGS sequence"/>
</dbReference>
<proteinExistence type="predicted"/>
<evidence type="ECO:0000313" key="3">
    <source>
        <dbReference type="Proteomes" id="UP001589709"/>
    </source>
</evidence>
<protein>
    <recommendedName>
        <fullName evidence="4">Extensin</fullName>
    </recommendedName>
</protein>
<comment type="caution">
    <text evidence="2">The sequence shown here is derived from an EMBL/GenBank/DDBJ whole genome shotgun (WGS) entry which is preliminary data.</text>
</comment>
<accession>A0ABV5MU09</accession>
<reference evidence="2 3" key="1">
    <citation type="submission" date="2024-09" db="EMBL/GenBank/DDBJ databases">
        <authorList>
            <person name="Sun Q."/>
            <person name="Mori K."/>
        </authorList>
    </citation>
    <scope>NUCLEOTIDE SEQUENCE [LARGE SCALE GENOMIC DNA]</scope>
    <source>
        <strain evidence="2 3">JCM 6917</strain>
    </source>
</reference>
<organism evidence="2 3">
    <name type="scientific">Streptomyces cinereospinus</name>
    <dbReference type="NCBI Taxonomy" id="285561"/>
    <lineage>
        <taxon>Bacteria</taxon>
        <taxon>Bacillati</taxon>
        <taxon>Actinomycetota</taxon>
        <taxon>Actinomycetes</taxon>
        <taxon>Kitasatosporales</taxon>
        <taxon>Streptomycetaceae</taxon>
        <taxon>Streptomyces</taxon>
    </lineage>
</organism>
<evidence type="ECO:0000313" key="2">
    <source>
        <dbReference type="EMBL" id="MFB9461505.1"/>
    </source>
</evidence>
<feature type="non-terminal residue" evidence="2">
    <location>
        <position position="82"/>
    </location>
</feature>
<evidence type="ECO:0008006" key="4">
    <source>
        <dbReference type="Google" id="ProtNLM"/>
    </source>
</evidence>
<evidence type="ECO:0000256" key="1">
    <source>
        <dbReference type="SAM" id="MobiDB-lite"/>
    </source>
</evidence>
<name>A0ABV5MU09_9ACTN</name>
<keyword evidence="3" id="KW-1185">Reference proteome</keyword>
<dbReference type="EMBL" id="JBHMCY010000003">
    <property type="protein sequence ID" value="MFB9461505.1"/>
    <property type="molecule type" value="Genomic_DNA"/>
</dbReference>
<sequence length="82" mass="8485">MADEQDSWLDRETAERLLSGEPLDAADDATREQAERLARALGALAEPAPAGDELPGEAAALAAFRAARADRDGARAAVDAPG</sequence>
<feature type="region of interest" description="Disordered" evidence="1">
    <location>
        <begin position="1"/>
        <end position="32"/>
    </location>
</feature>
<gene>
    <name evidence="2" type="ORF">ACFF45_01845</name>
</gene>